<dbReference type="GO" id="GO:0006862">
    <property type="term" value="P:nucleotide transport"/>
    <property type="evidence" value="ECO:0007669"/>
    <property type="project" value="InterPro"/>
</dbReference>
<accession>A0A443S663</accession>
<evidence type="ECO:0000313" key="10">
    <source>
        <dbReference type="EMBL" id="RWS22993.1"/>
    </source>
</evidence>
<evidence type="ECO:0000256" key="9">
    <source>
        <dbReference type="RuleBase" id="RU000488"/>
    </source>
</evidence>
<keyword evidence="11" id="KW-1185">Reference proteome</keyword>
<dbReference type="PANTHER" id="PTHR45683">
    <property type="entry name" value="MITOCHONDRIAL NICOTINAMIDE ADENINE DINUCLEOTIDE TRANSPORTER 1-RELATED-RELATED"/>
    <property type="match status" value="1"/>
</dbReference>
<dbReference type="PROSITE" id="PS50920">
    <property type="entry name" value="SOLCAR"/>
    <property type="match status" value="2"/>
</dbReference>
<evidence type="ECO:0000256" key="3">
    <source>
        <dbReference type="ARBA" id="ARBA00022448"/>
    </source>
</evidence>
<name>A0A443S663_9ACAR</name>
<evidence type="ECO:0000256" key="8">
    <source>
        <dbReference type="PROSITE-ProRule" id="PRU00282"/>
    </source>
</evidence>
<keyword evidence="3 9" id="KW-0813">Transport</keyword>
<evidence type="ECO:0000256" key="6">
    <source>
        <dbReference type="ARBA" id="ARBA00022989"/>
    </source>
</evidence>
<dbReference type="SUPFAM" id="SSF103506">
    <property type="entry name" value="Mitochondrial carrier"/>
    <property type="match status" value="1"/>
</dbReference>
<dbReference type="Pfam" id="PF00153">
    <property type="entry name" value="Mito_carr"/>
    <property type="match status" value="2"/>
</dbReference>
<dbReference type="AlphaFoldDB" id="A0A443S663"/>
<evidence type="ECO:0000313" key="11">
    <source>
        <dbReference type="Proteomes" id="UP000288716"/>
    </source>
</evidence>
<keyword evidence="6" id="KW-1133">Transmembrane helix</keyword>
<keyword evidence="7 8" id="KW-0472">Membrane</keyword>
<reference evidence="10 11" key="1">
    <citation type="journal article" date="2018" name="Gigascience">
        <title>Genomes of trombidid mites reveal novel predicted allergens and laterally-transferred genes associated with secondary metabolism.</title>
        <authorList>
            <person name="Dong X."/>
            <person name="Chaisiri K."/>
            <person name="Xia D."/>
            <person name="Armstrong S.D."/>
            <person name="Fang Y."/>
            <person name="Donnelly M.J."/>
            <person name="Kadowaki T."/>
            <person name="McGarry J.W."/>
            <person name="Darby A.C."/>
            <person name="Makepeace B.L."/>
        </authorList>
    </citation>
    <scope>NUCLEOTIDE SEQUENCE [LARGE SCALE GENOMIC DNA]</scope>
    <source>
        <strain evidence="10">UoL-UT</strain>
    </source>
</reference>
<evidence type="ECO:0000256" key="5">
    <source>
        <dbReference type="ARBA" id="ARBA00022737"/>
    </source>
</evidence>
<evidence type="ECO:0000256" key="1">
    <source>
        <dbReference type="ARBA" id="ARBA00004141"/>
    </source>
</evidence>
<dbReference type="Proteomes" id="UP000288716">
    <property type="component" value="Unassembled WGS sequence"/>
</dbReference>
<keyword evidence="5" id="KW-0677">Repeat</keyword>
<dbReference type="GO" id="GO:0055085">
    <property type="term" value="P:transmembrane transport"/>
    <property type="evidence" value="ECO:0007669"/>
    <property type="project" value="InterPro"/>
</dbReference>
<dbReference type="EMBL" id="NCKV01007382">
    <property type="protein sequence ID" value="RWS22993.1"/>
    <property type="molecule type" value="Genomic_DNA"/>
</dbReference>
<feature type="repeat" description="Solcar" evidence="8">
    <location>
        <begin position="1"/>
        <end position="91"/>
    </location>
</feature>
<dbReference type="VEuPathDB" id="VectorBase:LDEU009047"/>
<evidence type="ECO:0000256" key="7">
    <source>
        <dbReference type="ARBA" id="ARBA00023136"/>
    </source>
</evidence>
<sequence>ERHMLAAAEAGALTLVMTNPIWVVKTRLCLQYGNEALYLPASKRYYGMVDAFRKVYRYEGVPGLYKGFVPGIIGVSHGAFQFMAYEELKKIYIKRYNLSQDIKLGTFEYLSFAALSKLFAASITYPYQVVRARLQDQHNDYSGLLDVVRKTWRNEGFKGYYKGIVPNLMRVVPATAITFVVYEHLQHFLLDMRKNDKNVKSQ</sequence>
<evidence type="ECO:0000256" key="2">
    <source>
        <dbReference type="ARBA" id="ARBA00006375"/>
    </source>
</evidence>
<dbReference type="STRING" id="299467.A0A443S663"/>
<comment type="similarity">
    <text evidence="2 9">Belongs to the mitochondrial carrier (TC 2.A.29) family.</text>
</comment>
<dbReference type="GO" id="GO:0016020">
    <property type="term" value="C:membrane"/>
    <property type="evidence" value="ECO:0007669"/>
    <property type="project" value="UniProtKB-SubCell"/>
</dbReference>
<feature type="repeat" description="Solcar" evidence="8">
    <location>
        <begin position="104"/>
        <end position="188"/>
    </location>
</feature>
<gene>
    <name evidence="10" type="ORF">B4U80_11522</name>
</gene>
<dbReference type="FunFam" id="1.50.40.10:FF:000090">
    <property type="entry name" value="Folate transporter 1, chloroplastic"/>
    <property type="match status" value="1"/>
</dbReference>
<keyword evidence="4 8" id="KW-0812">Transmembrane</keyword>
<protein>
    <submittedName>
        <fullName evidence="10">Mitochondrial folate transporter/carrier-like protein</fullName>
    </submittedName>
</protein>
<feature type="non-terminal residue" evidence="10">
    <location>
        <position position="1"/>
    </location>
</feature>
<comment type="subcellular location">
    <subcellularLocation>
        <location evidence="1">Membrane</location>
        <topology evidence="1">Multi-pass membrane protein</topology>
    </subcellularLocation>
</comment>
<evidence type="ECO:0000256" key="4">
    <source>
        <dbReference type="ARBA" id="ARBA00022692"/>
    </source>
</evidence>
<dbReference type="Gene3D" id="1.50.40.10">
    <property type="entry name" value="Mitochondrial carrier domain"/>
    <property type="match status" value="1"/>
</dbReference>
<dbReference type="InterPro" id="IPR023395">
    <property type="entry name" value="MCP_dom_sf"/>
</dbReference>
<comment type="caution">
    <text evidence="10">The sequence shown here is derived from an EMBL/GenBank/DDBJ whole genome shotgun (WGS) entry which is preliminary data.</text>
</comment>
<dbReference type="InterPro" id="IPR018108">
    <property type="entry name" value="MCP_transmembrane"/>
</dbReference>
<proteinExistence type="inferred from homology"/>
<dbReference type="InterPro" id="IPR044712">
    <property type="entry name" value="SLC25A32-like"/>
</dbReference>
<organism evidence="10 11">
    <name type="scientific">Leptotrombidium deliense</name>
    <dbReference type="NCBI Taxonomy" id="299467"/>
    <lineage>
        <taxon>Eukaryota</taxon>
        <taxon>Metazoa</taxon>
        <taxon>Ecdysozoa</taxon>
        <taxon>Arthropoda</taxon>
        <taxon>Chelicerata</taxon>
        <taxon>Arachnida</taxon>
        <taxon>Acari</taxon>
        <taxon>Acariformes</taxon>
        <taxon>Trombidiformes</taxon>
        <taxon>Prostigmata</taxon>
        <taxon>Anystina</taxon>
        <taxon>Parasitengona</taxon>
        <taxon>Trombiculoidea</taxon>
        <taxon>Trombiculidae</taxon>
        <taxon>Leptotrombidium</taxon>
    </lineage>
</organism>
<dbReference type="OrthoDB" id="428293at2759"/>